<dbReference type="EMBL" id="PXOQ01000007">
    <property type="protein sequence ID" value="PSG90234.1"/>
    <property type="molecule type" value="Genomic_DNA"/>
</dbReference>
<sequence>MKLALKSIIIAGVITIAFQSCSRKKDNFVSRNYHALNTKYNTLFNGYQALEKGRDELNNSYEDNYWELLPIERMQISEDIFLPSESKNENFSRAEEKAVKAIQKHGMNINGKEKNPQIDEAYLLLGKARYFDQRFIPALEAFNYILYKYPTSDKINQAKIWREKTNIRLENDEVAIENLKRLLEQEELEQQNLADATSMLAQAYINTKSLDSALTQIKVAAKNTKKDFEKGRFNIIKGQLYNKLNYKDSANMAFDKVIKLNRKIPRKYLMAAHIEKAKNFDYKNGDKLAFSELLTDLEEDRENRPFLDKIFFQKAQYFQNTNNDSLAIVYYNKSLRKGSRDKQLTANTYTILGDYYFDNSEYKTAGAYFDSTMTNLRTNSKPFRVMKRKRENLDDVILYEGIATTNDSILRLVNMSEAERLSYFTKYTDSLKQEMALLAEKKEIKSRNKGLNQDKNTTPFVKNRSNPGAASTFYFYNPTTVAYGKQEFEQIYGDRKNNDNWRWSSLKSNGFKSNNIANNAIVSNDSLETLQPDYYISKIPKDAVVIDSLVTDRNYAYYQLGLIYKEKFKEYKLSKTKFENLLDNNPEEKLILPSKYNLYKINELLNEGSQMAFYKEDIIKNYPDSRYAKILLNPDAANITDTESPEYLYAQTFKLLDEQKFEEVIEKSDQYSANFSDEPIQPKFELLKATAIGRLDGYAAYKQALDNVALEFANSPEGIQAKTRSNQLVQLNDTTFVNNEASKNYKAIYVFNASELNQIDDFTKRLTEAIEKANYRELTVSKDLYDRNTWFVVVHGFKNIQNPKGLTDLFGQLKSTKPFKIKRQPIAVSSENYQKIQIYKSLNSYLNLK</sequence>
<reference evidence="2 3" key="1">
    <citation type="submission" date="2018-03" db="EMBL/GenBank/DDBJ databases">
        <title>Mesoflavibacter sp. HG37 and Mesoflavibacter sp. HG96 sp.nov., two marine bacteria isolated from seawater of Western Pacific Ocean.</title>
        <authorList>
            <person name="Cheng H."/>
            <person name="Wu Y.-H."/>
            <person name="Guo L.-L."/>
            <person name="Xu X.-W."/>
        </authorList>
    </citation>
    <scope>NUCLEOTIDE SEQUENCE [LARGE SCALE GENOMIC DNA]</scope>
    <source>
        <strain evidence="2 3">KCTC 32269</strain>
    </source>
</reference>
<organism evidence="2 3">
    <name type="scientific">Aurantibacter aestuarii</name>
    <dbReference type="NCBI Taxonomy" id="1266046"/>
    <lineage>
        <taxon>Bacteria</taxon>
        <taxon>Pseudomonadati</taxon>
        <taxon>Bacteroidota</taxon>
        <taxon>Flavobacteriia</taxon>
        <taxon>Flavobacteriales</taxon>
        <taxon>Flavobacteriaceae</taxon>
        <taxon>Aurantibacter</taxon>
    </lineage>
</organism>
<dbReference type="Proteomes" id="UP000238426">
    <property type="component" value="Unassembled WGS sequence"/>
</dbReference>
<feature type="coiled-coil region" evidence="1">
    <location>
        <begin position="162"/>
        <end position="199"/>
    </location>
</feature>
<dbReference type="RefSeq" id="WP_106462374.1">
    <property type="nucleotide sequence ID" value="NZ_PXOQ01000007.1"/>
</dbReference>
<evidence type="ECO:0000256" key="1">
    <source>
        <dbReference type="SAM" id="Coils"/>
    </source>
</evidence>
<dbReference type="InterPro" id="IPR011990">
    <property type="entry name" value="TPR-like_helical_dom_sf"/>
</dbReference>
<evidence type="ECO:0000313" key="2">
    <source>
        <dbReference type="EMBL" id="PSG90234.1"/>
    </source>
</evidence>
<dbReference type="AlphaFoldDB" id="A0A2T1NCT6"/>
<evidence type="ECO:0008006" key="4">
    <source>
        <dbReference type="Google" id="ProtNLM"/>
    </source>
</evidence>
<keyword evidence="3" id="KW-1185">Reference proteome</keyword>
<dbReference type="OrthoDB" id="1522549at2"/>
<name>A0A2T1NCT6_9FLAO</name>
<evidence type="ECO:0000313" key="3">
    <source>
        <dbReference type="Proteomes" id="UP000238426"/>
    </source>
</evidence>
<protein>
    <recommendedName>
        <fullName evidence="4">Gliding motility protein</fullName>
    </recommendedName>
</protein>
<dbReference type="PROSITE" id="PS51257">
    <property type="entry name" value="PROKAR_LIPOPROTEIN"/>
    <property type="match status" value="1"/>
</dbReference>
<accession>A0A2T1NCT6</accession>
<proteinExistence type="predicted"/>
<dbReference type="SUPFAM" id="SSF48452">
    <property type="entry name" value="TPR-like"/>
    <property type="match status" value="1"/>
</dbReference>
<gene>
    <name evidence="2" type="ORF">C7H52_02850</name>
</gene>
<comment type="caution">
    <text evidence="2">The sequence shown here is derived from an EMBL/GenBank/DDBJ whole genome shotgun (WGS) entry which is preliminary data.</text>
</comment>
<dbReference type="Gene3D" id="1.25.40.10">
    <property type="entry name" value="Tetratricopeptide repeat domain"/>
    <property type="match status" value="3"/>
</dbReference>
<keyword evidence="1" id="KW-0175">Coiled coil</keyword>